<gene>
    <name evidence="1" type="ORF">PVOR_30939</name>
</gene>
<organism evidence="1 2">
    <name type="scientific">Paenibacillus vortex V453</name>
    <dbReference type="NCBI Taxonomy" id="715225"/>
    <lineage>
        <taxon>Bacteria</taxon>
        <taxon>Bacillati</taxon>
        <taxon>Bacillota</taxon>
        <taxon>Bacilli</taxon>
        <taxon>Bacillales</taxon>
        <taxon>Paenibacillaceae</taxon>
        <taxon>Paenibacillus</taxon>
    </lineage>
</organism>
<dbReference type="KEGG" id="pvo:PVOR_30939"/>
<sequence length="32" mass="3715">MEKRAVKAVAEVRHIASNNNKLPVWELVVYIH</sequence>
<protein>
    <submittedName>
        <fullName evidence="1">Uncharacterized protein</fullName>
    </submittedName>
</protein>
<name>A0A2R9SLH3_9BACL</name>
<keyword evidence="2" id="KW-1185">Reference proteome</keyword>
<dbReference type="EMBL" id="ADHJ01000054">
    <property type="protein sequence ID" value="EFU38224.1"/>
    <property type="molecule type" value="Genomic_DNA"/>
</dbReference>
<evidence type="ECO:0000313" key="1">
    <source>
        <dbReference type="EMBL" id="EFU38224.1"/>
    </source>
</evidence>
<dbReference type="AlphaFoldDB" id="A0A2R9SLH3"/>
<accession>A0A2R9SLH3</accession>
<comment type="caution">
    <text evidence="1">The sequence shown here is derived from an EMBL/GenBank/DDBJ whole genome shotgun (WGS) entry which is preliminary data.</text>
</comment>
<reference evidence="1 2" key="1">
    <citation type="journal article" date="2010" name="BMC Genomics">
        <title>Genome sequence of the pattern forming Paenibacillus vortex bacterium reveals potential for thriving in complex environments.</title>
        <authorList>
            <person name="Sirota-Madi A."/>
            <person name="Olender T."/>
            <person name="Helman Y."/>
            <person name="Ingham C."/>
            <person name="Brainis I."/>
            <person name="Roth D."/>
            <person name="Hagi E."/>
            <person name="Brodsky L."/>
            <person name="Leshkowitz D."/>
            <person name="Galatenko V."/>
            <person name="Nikolaev V."/>
            <person name="Mugasimangalam R.C."/>
            <person name="Bransburg-Zabary S."/>
            <person name="Gutnick D.L."/>
            <person name="Lancet D."/>
            <person name="Ben-Jacob E."/>
        </authorList>
    </citation>
    <scope>NUCLEOTIDE SEQUENCE [LARGE SCALE GENOMIC DNA]</scope>
    <source>
        <strain evidence="1 2">V453</strain>
    </source>
</reference>
<proteinExistence type="predicted"/>
<evidence type="ECO:0000313" key="2">
    <source>
        <dbReference type="Proteomes" id="UP000003094"/>
    </source>
</evidence>
<dbReference type="Proteomes" id="UP000003094">
    <property type="component" value="Unassembled WGS sequence"/>
</dbReference>